<protein>
    <recommendedName>
        <fullName evidence="4">Asp/Glu/hydantoin racemase</fullName>
    </recommendedName>
</protein>
<proteinExistence type="inferred from homology"/>
<dbReference type="InterPro" id="IPR015942">
    <property type="entry name" value="Asp/Glu/hydantoin_racemase"/>
</dbReference>
<dbReference type="Pfam" id="PF01177">
    <property type="entry name" value="Asp_Glu_race"/>
    <property type="match status" value="1"/>
</dbReference>
<dbReference type="Gene3D" id="3.40.50.12500">
    <property type="match status" value="1"/>
</dbReference>
<dbReference type="Proteomes" id="UP000248659">
    <property type="component" value="Unassembled WGS sequence"/>
</dbReference>
<dbReference type="EMBL" id="MUAV01000018">
    <property type="protein sequence ID" value="RAP40486.1"/>
    <property type="molecule type" value="Genomic_DNA"/>
</dbReference>
<organism evidence="2 3">
    <name type="scientific">Rhodovulum viride</name>
    <dbReference type="NCBI Taxonomy" id="1231134"/>
    <lineage>
        <taxon>Bacteria</taxon>
        <taxon>Pseudomonadati</taxon>
        <taxon>Pseudomonadota</taxon>
        <taxon>Alphaproteobacteria</taxon>
        <taxon>Rhodobacterales</taxon>
        <taxon>Paracoccaceae</taxon>
        <taxon>Rhodovulum</taxon>
    </lineage>
</organism>
<comment type="similarity">
    <text evidence="1">Belongs to the HyuE racemase family.</text>
</comment>
<dbReference type="InterPro" id="IPR053714">
    <property type="entry name" value="Iso_Racemase_Enz_sf"/>
</dbReference>
<evidence type="ECO:0000313" key="3">
    <source>
        <dbReference type="Proteomes" id="UP000248659"/>
    </source>
</evidence>
<comment type="caution">
    <text evidence="2">The sequence shown here is derived from an EMBL/GenBank/DDBJ whole genome shotgun (WGS) entry which is preliminary data.</text>
</comment>
<gene>
    <name evidence="2" type="ORF">BYZ73_14700</name>
</gene>
<keyword evidence="3" id="KW-1185">Reference proteome</keyword>
<dbReference type="RefSeq" id="WP_245943160.1">
    <property type="nucleotide sequence ID" value="NZ_MUAV01000018.1"/>
</dbReference>
<evidence type="ECO:0008006" key="4">
    <source>
        <dbReference type="Google" id="ProtNLM"/>
    </source>
</evidence>
<sequence length="214" mass="21171">MTEIRLMNPNSDPVVTASMCEIAARALPVAPIGWTAPAGPPLIVTPEALARAAEGIAAAEVPGRPDAVIVAAFGDPGAEALAARLACPVIGIGAAAARVAARSGLPFAVATTTPGLEAQIDALMRRHAGTVPYLGCCFAAGDPVALMRSAAKLDAGLLGAIVEAHAAGAAQVVIGGGPLGAAAERLRDRAPVPLLNPVLCAAREVAALLGAQHV</sequence>
<evidence type="ECO:0000313" key="2">
    <source>
        <dbReference type="EMBL" id="RAP40486.1"/>
    </source>
</evidence>
<evidence type="ECO:0000256" key="1">
    <source>
        <dbReference type="ARBA" id="ARBA00038414"/>
    </source>
</evidence>
<name>A0ABX9DDR6_9RHOB</name>
<reference evidence="2 3" key="1">
    <citation type="submission" date="2017-01" db="EMBL/GenBank/DDBJ databases">
        <title>Genome sequence of Rhodovulum viride JA756.</title>
        <authorList>
            <person name="Lakshmi K.V."/>
            <person name="Tushar L.D."/>
            <person name="Sasikala C."/>
            <person name="Venkataramana C."/>
        </authorList>
    </citation>
    <scope>NUCLEOTIDE SEQUENCE [LARGE SCALE GENOMIC DNA]</scope>
    <source>
        <strain evidence="2 3">JA756</strain>
    </source>
</reference>
<accession>A0ABX9DDR6</accession>